<proteinExistence type="predicted"/>
<sequence>MRRRPMAMPVAALPRPRPRCTAVVWAAAVPSPLWPSPRRCLATPPPSAITPCCLVSHERKASTTSSIYFFPSIFQC</sequence>
<gene>
    <name evidence="1" type="ORF">GUJ93_ZPchr0009g2278</name>
</gene>
<protein>
    <submittedName>
        <fullName evidence="1">Uncharacterized protein</fullName>
    </submittedName>
</protein>
<name>A0A8J5RSN6_ZIZPA</name>
<reference evidence="1" key="1">
    <citation type="journal article" date="2021" name="bioRxiv">
        <title>Whole Genome Assembly and Annotation of Northern Wild Rice, Zizania palustris L., Supports a Whole Genome Duplication in the Zizania Genus.</title>
        <authorList>
            <person name="Haas M."/>
            <person name="Kono T."/>
            <person name="Macchietto M."/>
            <person name="Millas R."/>
            <person name="McGilp L."/>
            <person name="Shao M."/>
            <person name="Duquette J."/>
            <person name="Hirsch C.N."/>
            <person name="Kimball J."/>
        </authorList>
    </citation>
    <scope>NUCLEOTIDE SEQUENCE</scope>
    <source>
        <tissue evidence="1">Fresh leaf tissue</tissue>
    </source>
</reference>
<comment type="caution">
    <text evidence="1">The sequence shown here is derived from an EMBL/GenBank/DDBJ whole genome shotgun (WGS) entry which is preliminary data.</text>
</comment>
<dbReference type="EMBL" id="JAAALK010000289">
    <property type="protein sequence ID" value="KAG8050978.1"/>
    <property type="molecule type" value="Genomic_DNA"/>
</dbReference>
<dbReference type="Proteomes" id="UP000729402">
    <property type="component" value="Unassembled WGS sequence"/>
</dbReference>
<keyword evidence="2" id="KW-1185">Reference proteome</keyword>
<evidence type="ECO:0000313" key="2">
    <source>
        <dbReference type="Proteomes" id="UP000729402"/>
    </source>
</evidence>
<dbReference type="AlphaFoldDB" id="A0A8J5RSN6"/>
<reference evidence="1" key="2">
    <citation type="submission" date="2021-02" db="EMBL/GenBank/DDBJ databases">
        <authorList>
            <person name="Kimball J.A."/>
            <person name="Haas M.W."/>
            <person name="Macchietto M."/>
            <person name="Kono T."/>
            <person name="Duquette J."/>
            <person name="Shao M."/>
        </authorList>
    </citation>
    <scope>NUCLEOTIDE SEQUENCE</scope>
    <source>
        <tissue evidence="1">Fresh leaf tissue</tissue>
    </source>
</reference>
<evidence type="ECO:0000313" key="1">
    <source>
        <dbReference type="EMBL" id="KAG8050978.1"/>
    </source>
</evidence>
<accession>A0A8J5RSN6</accession>
<organism evidence="1 2">
    <name type="scientific">Zizania palustris</name>
    <name type="common">Northern wild rice</name>
    <dbReference type="NCBI Taxonomy" id="103762"/>
    <lineage>
        <taxon>Eukaryota</taxon>
        <taxon>Viridiplantae</taxon>
        <taxon>Streptophyta</taxon>
        <taxon>Embryophyta</taxon>
        <taxon>Tracheophyta</taxon>
        <taxon>Spermatophyta</taxon>
        <taxon>Magnoliopsida</taxon>
        <taxon>Liliopsida</taxon>
        <taxon>Poales</taxon>
        <taxon>Poaceae</taxon>
        <taxon>BOP clade</taxon>
        <taxon>Oryzoideae</taxon>
        <taxon>Oryzeae</taxon>
        <taxon>Zizaniinae</taxon>
        <taxon>Zizania</taxon>
    </lineage>
</organism>